<reference evidence="2 3" key="1">
    <citation type="journal article" date="2013" name="PLoS ONE">
        <title>Assembly-driven community genomics of a hypersaline microbial ecosystem.</title>
        <authorList>
            <person name="Podell S."/>
            <person name="Ugalde J.A."/>
            <person name="Narasingarao P."/>
            <person name="Banfield J.F."/>
            <person name="Heidelberg K.B."/>
            <person name="Allen E.E."/>
        </authorList>
    </citation>
    <scope>NUCLEOTIDE SEQUENCE [LARGE SCALE GENOMIC DNA]</scope>
    <source>
        <strain evidence="3">J07HQW1</strain>
    </source>
</reference>
<dbReference type="InterPro" id="IPR039018">
    <property type="entry name" value="VapC20-like"/>
</dbReference>
<dbReference type="Gene3D" id="3.40.50.1010">
    <property type="entry name" value="5'-nuclease"/>
    <property type="match status" value="1"/>
</dbReference>
<dbReference type="Pfam" id="PF01850">
    <property type="entry name" value="PIN"/>
    <property type="match status" value="1"/>
</dbReference>
<accession>U1N4N3</accession>
<dbReference type="InterPro" id="IPR002716">
    <property type="entry name" value="PIN_dom"/>
</dbReference>
<gene>
    <name evidence="2" type="ORF">J07HQW1_01584</name>
</gene>
<evidence type="ECO:0000313" key="2">
    <source>
        <dbReference type="EMBL" id="ERG91550.1"/>
    </source>
</evidence>
<dbReference type="PANTHER" id="PTHR42188">
    <property type="entry name" value="23S RRNA-SPECIFIC ENDONUCLEASE VAPC20"/>
    <property type="match status" value="1"/>
</dbReference>
<dbReference type="GO" id="GO:0016075">
    <property type="term" value="P:rRNA catabolic process"/>
    <property type="evidence" value="ECO:0007669"/>
    <property type="project" value="TreeGrafter"/>
</dbReference>
<dbReference type="Proteomes" id="UP000030649">
    <property type="component" value="Unassembled WGS sequence"/>
</dbReference>
<evidence type="ECO:0000259" key="1">
    <source>
        <dbReference type="Pfam" id="PF01850"/>
    </source>
</evidence>
<dbReference type="STRING" id="1238424.J07HQW1_01584"/>
<sequence length="150" mass="16665">MSGIEPTPLFVDTGPFYARFDGDDGLHDRATELFERIRTANLLYRPVYTSRYVLAETTRLLVQRVSHEAASAALSAIRNGELFTILTVDEDRSEAACERFGQYDDQTITLVDHLSGVLAEAHDATHILTFDPDDFRTLDLTAVPDDTGDG</sequence>
<dbReference type="InterPro" id="IPR029060">
    <property type="entry name" value="PIN-like_dom_sf"/>
</dbReference>
<proteinExistence type="predicted"/>
<dbReference type="HOGENOM" id="CLU_136715_2_0_2"/>
<dbReference type="SUPFAM" id="SSF88723">
    <property type="entry name" value="PIN domain-like"/>
    <property type="match status" value="1"/>
</dbReference>
<feature type="domain" description="PIN" evidence="1">
    <location>
        <begin position="10"/>
        <end position="137"/>
    </location>
</feature>
<dbReference type="AlphaFoldDB" id="U1N4N3"/>
<dbReference type="EMBL" id="KE356560">
    <property type="protein sequence ID" value="ERG91550.1"/>
    <property type="molecule type" value="Genomic_DNA"/>
</dbReference>
<organism evidence="2 3">
    <name type="scientific">Haloquadratum walsbyi J07HQW1</name>
    <dbReference type="NCBI Taxonomy" id="1238424"/>
    <lineage>
        <taxon>Archaea</taxon>
        <taxon>Methanobacteriati</taxon>
        <taxon>Methanobacteriota</taxon>
        <taxon>Stenosarchaea group</taxon>
        <taxon>Halobacteria</taxon>
        <taxon>Halobacteriales</taxon>
        <taxon>Haloferacaceae</taxon>
        <taxon>Haloquadratum</taxon>
    </lineage>
</organism>
<dbReference type="GO" id="GO:0004521">
    <property type="term" value="F:RNA endonuclease activity"/>
    <property type="evidence" value="ECO:0007669"/>
    <property type="project" value="InterPro"/>
</dbReference>
<name>U1N4N3_9EURY</name>
<protein>
    <submittedName>
        <fullName evidence="2">Putative nucleic acid-binding protein, contains PIN domain protein</fullName>
    </submittedName>
</protein>
<evidence type="ECO:0000313" key="3">
    <source>
        <dbReference type="Proteomes" id="UP000030649"/>
    </source>
</evidence>
<dbReference type="PANTHER" id="PTHR42188:SF1">
    <property type="entry name" value="23S RRNA-SPECIFIC ENDONUCLEASE VAPC20"/>
    <property type="match status" value="1"/>
</dbReference>